<protein>
    <recommendedName>
        <fullName evidence="5">NADH dehydrogenase [ubiquinone] 1 alpha subcomplex subunit</fullName>
    </recommendedName>
</protein>
<name>A0A067Q4M8_9AGAM</name>
<dbReference type="InterPro" id="IPR052618">
    <property type="entry name" value="ComplexI_NDUFA12"/>
</dbReference>
<gene>
    <name evidence="3" type="ORF">JAAARDRAFT_34217</name>
</gene>
<evidence type="ECO:0000313" key="4">
    <source>
        <dbReference type="Proteomes" id="UP000027265"/>
    </source>
</evidence>
<evidence type="ECO:0000256" key="1">
    <source>
        <dbReference type="ARBA" id="ARBA00007355"/>
    </source>
</evidence>
<reference evidence="4" key="1">
    <citation type="journal article" date="2014" name="Proc. Natl. Acad. Sci. U.S.A.">
        <title>Extensive sampling of basidiomycete genomes demonstrates inadequacy of the white-rot/brown-rot paradigm for wood decay fungi.</title>
        <authorList>
            <person name="Riley R."/>
            <person name="Salamov A.A."/>
            <person name="Brown D.W."/>
            <person name="Nagy L.G."/>
            <person name="Floudas D."/>
            <person name="Held B.W."/>
            <person name="Levasseur A."/>
            <person name="Lombard V."/>
            <person name="Morin E."/>
            <person name="Otillar R."/>
            <person name="Lindquist E.A."/>
            <person name="Sun H."/>
            <person name="LaButti K.M."/>
            <person name="Schmutz J."/>
            <person name="Jabbour D."/>
            <person name="Luo H."/>
            <person name="Baker S.E."/>
            <person name="Pisabarro A.G."/>
            <person name="Walton J.D."/>
            <person name="Blanchette R.A."/>
            <person name="Henrissat B."/>
            <person name="Martin F."/>
            <person name="Cullen D."/>
            <person name="Hibbett D.S."/>
            <person name="Grigoriev I.V."/>
        </authorList>
    </citation>
    <scope>NUCLEOTIDE SEQUENCE [LARGE SCALE GENOMIC DNA]</scope>
    <source>
        <strain evidence="4">MUCL 33604</strain>
    </source>
</reference>
<accession>A0A067Q4M8</accession>
<dbReference type="HOGENOM" id="CLU_100704_0_0_1"/>
<evidence type="ECO:0000256" key="2">
    <source>
        <dbReference type="SAM" id="MobiDB-lite"/>
    </source>
</evidence>
<dbReference type="PANTHER" id="PTHR32470">
    <property type="entry name" value="ADH DEHYDROGENASE [UBIQUINONE] 1 ALPHA SUBCOMPLEX ASSEMBLY FACTOR 2"/>
    <property type="match status" value="1"/>
</dbReference>
<organism evidence="3 4">
    <name type="scientific">Jaapia argillacea MUCL 33604</name>
    <dbReference type="NCBI Taxonomy" id="933084"/>
    <lineage>
        <taxon>Eukaryota</taxon>
        <taxon>Fungi</taxon>
        <taxon>Dikarya</taxon>
        <taxon>Basidiomycota</taxon>
        <taxon>Agaricomycotina</taxon>
        <taxon>Agaricomycetes</taxon>
        <taxon>Agaricomycetidae</taxon>
        <taxon>Jaapiales</taxon>
        <taxon>Jaapiaceae</taxon>
        <taxon>Jaapia</taxon>
    </lineage>
</organism>
<dbReference type="EMBL" id="KL197717">
    <property type="protein sequence ID" value="KDQ58427.1"/>
    <property type="molecule type" value="Genomic_DNA"/>
</dbReference>
<dbReference type="AlphaFoldDB" id="A0A067Q4M8"/>
<dbReference type="OrthoDB" id="10255576at2759"/>
<feature type="compositionally biased region" description="Basic and acidic residues" evidence="2">
    <location>
        <begin position="127"/>
        <end position="140"/>
    </location>
</feature>
<comment type="similarity">
    <text evidence="1">Belongs to the complex I NDUFA12 subunit family.</text>
</comment>
<evidence type="ECO:0000313" key="3">
    <source>
        <dbReference type="EMBL" id="KDQ58427.1"/>
    </source>
</evidence>
<dbReference type="GO" id="GO:0032981">
    <property type="term" value="P:mitochondrial respiratory chain complex I assembly"/>
    <property type="evidence" value="ECO:0007669"/>
    <property type="project" value="TreeGrafter"/>
</dbReference>
<dbReference type="InterPro" id="IPR007763">
    <property type="entry name" value="NDUFA12"/>
</dbReference>
<keyword evidence="4" id="KW-1185">Reference proteome</keyword>
<dbReference type="GO" id="GO:0005739">
    <property type="term" value="C:mitochondrion"/>
    <property type="evidence" value="ECO:0007669"/>
    <property type="project" value="TreeGrafter"/>
</dbReference>
<dbReference type="InParanoid" id="A0A067Q4M8"/>
<dbReference type="Proteomes" id="UP000027265">
    <property type="component" value="Unassembled WGS sequence"/>
</dbReference>
<proteinExistence type="inferred from homology"/>
<sequence length="173" mass="19829">MSFLKRFWQTFTGRAYLAGRDLEGNRFFEYPSTTADPRRTRRVVKYRDAGGDLYQYASGGRNLPVQWMMWLTHSRQQAPTTDELRADIARKQRVQANVAMIAERERQNQAGITAGSSERSQHHHSHPHDSPQAEPAHPESSHPSPSNPWQKAKEQSSDEPEAWSPRAIRRGHA</sequence>
<dbReference type="STRING" id="933084.A0A067Q4M8"/>
<feature type="region of interest" description="Disordered" evidence="2">
    <location>
        <begin position="110"/>
        <end position="173"/>
    </location>
</feature>
<dbReference type="PANTHER" id="PTHR32470:SF2">
    <property type="entry name" value="NADH DEHYDROGENASE [UBIQUINONE] 1 ALPHA SUBCOMPLEX ASSEMBLY FACTOR 2"/>
    <property type="match status" value="1"/>
</dbReference>
<dbReference type="Pfam" id="PF05071">
    <property type="entry name" value="NDUFA12"/>
    <property type="match status" value="1"/>
</dbReference>
<dbReference type="GO" id="GO:0045271">
    <property type="term" value="C:respiratory chain complex I"/>
    <property type="evidence" value="ECO:0007669"/>
    <property type="project" value="InterPro"/>
</dbReference>
<evidence type="ECO:0008006" key="5">
    <source>
        <dbReference type="Google" id="ProtNLM"/>
    </source>
</evidence>